<reference evidence="2" key="1">
    <citation type="submission" date="2018-06" db="EMBL/GenBank/DDBJ databases">
        <authorList>
            <person name="Zhirakovskaya E."/>
        </authorList>
    </citation>
    <scope>NUCLEOTIDE SEQUENCE</scope>
</reference>
<gene>
    <name evidence="2" type="ORF">MNBD_NITROSPINAE01-1102</name>
</gene>
<name>A0A3B1C1B1_9ZZZZ</name>
<feature type="compositionally biased region" description="Basic residues" evidence="1">
    <location>
        <begin position="1"/>
        <end position="26"/>
    </location>
</feature>
<proteinExistence type="predicted"/>
<protein>
    <submittedName>
        <fullName evidence="2">Uncharacterized protein</fullName>
    </submittedName>
</protein>
<organism evidence="2">
    <name type="scientific">hydrothermal vent metagenome</name>
    <dbReference type="NCBI Taxonomy" id="652676"/>
    <lineage>
        <taxon>unclassified sequences</taxon>
        <taxon>metagenomes</taxon>
        <taxon>ecological metagenomes</taxon>
    </lineage>
</organism>
<evidence type="ECO:0000313" key="2">
    <source>
        <dbReference type="EMBL" id="VAX24286.1"/>
    </source>
</evidence>
<accession>A0A3B1C1B1</accession>
<feature type="compositionally biased region" description="Basic residues" evidence="1">
    <location>
        <begin position="33"/>
        <end position="43"/>
    </location>
</feature>
<feature type="region of interest" description="Disordered" evidence="1">
    <location>
        <begin position="1"/>
        <end position="43"/>
    </location>
</feature>
<dbReference type="AlphaFoldDB" id="A0A3B1C1B1"/>
<dbReference type="EMBL" id="UOGC01000163">
    <property type="protein sequence ID" value="VAX24286.1"/>
    <property type="molecule type" value="Genomic_DNA"/>
</dbReference>
<evidence type="ECO:0000256" key="1">
    <source>
        <dbReference type="SAM" id="MobiDB-lite"/>
    </source>
</evidence>
<sequence length="1231" mass="135361">MPKKKTGKKRRTRVVRHKKTSAKKTPRVSSKIRVAKKKSAKPKKTLKTAVSVIDIKKRAKRAFVDVEMVKGFVDKWTPPDFKVEVRRPDDLLVCDITFKNLKLDGNNPPALVRKQEKRSTVMIVEFPPQSFGEEAYLDATGEEVGSDSNPQENKFPEASKMPDYPKKNKTASEPAEDVPSLAGTRVRMAGKSRVAYVMPSAEASWPFSINGVLSAMGSWKMRLDINAAPDFTPTLAKPGQFDRKWLREYVIKNSALKENTKKVIEALEASGARRIGRPLLRSARKVSDIAIRALGRRNTRGLSLLIKRAMRTEVMALSERFPELRKPEERAAALLAISYEASKNLAVSKSRFNLDVGVISKIPFLPVVLMPHEPAKDETSLEIPYRLILSPTASARWSHKNIPVFHNNRAELWHTRLTTSNNDTGPDSASRVRALWSPDYEYHSPANQALLLKLLKDINPFRMSLDPLDRIMLVQLMAGYNEPKYRPKSSQANRLMLSSMGGLLDVEGSWDSRPGLVSLEQWRHLATLGRDHYVRVVYAGFLCPFGHAASLIKVTERKFENHGSSSKRIAVLRQRFFIVVREQSKDFTGAGHQYKGRNFPFKTVEILTRVTPNLLAPEKAACTLTAKSGSTIYTGQVPPRAAFWPMVSNSHDFQFDVAVTDISGIRNTLSVPLLFVGTEANAIKANEVVEAYNLQATMERRRTSLDGATVCYAPVDLNAKGDPRLPTEMMVFAATVPSVGANRPKHYPEVEKAEVGIRAVQRLMGRSDALVEVQYPQVYKTHGIGGSGNKGELFLEALQGFSLEFGAGAGQSKSDALGGLVSPAMVIQGLSRKMGPVDDLTNVAKDKFNPAQFFGNADPKILGGIRLLDLLSAITGLNKASVPKMLSREFPDRVEASYHWSTNITNSQTKLFEPIGNSTKLTLDTKIVSYLNNPSATEFSSKGELVHFKVNLFSFVIVWFDKLKFEASQGGKPDVTVEFHPGDEAITFGGPLEFVNELRSLIPSGIFSDSPAISVTPSGISAGYSLNLPSIGVGVFTLSNASLGARFSLPFDSKPAMVRFNFSERQSPFSLTVSMLGGGGFFAIAVGAEGVQEIEAALEFGAAVSISLGVASGGVEIKAGVYFHWQQSSGDGVVELAGYVRLHGELSVLGLISASLTFNLQLAYLKQGNESLVWGEATLVVEIDLFIFSADVSIKCRREFAGCESDPKFIELIPDQHTWSTYCDAFAKEVA</sequence>
<feature type="region of interest" description="Disordered" evidence="1">
    <location>
        <begin position="141"/>
        <end position="183"/>
    </location>
</feature>